<keyword evidence="7" id="KW-1185">Reference proteome</keyword>
<feature type="domain" description="Zinc finger CHC2-type" evidence="5">
    <location>
        <begin position="37"/>
        <end position="84"/>
    </location>
</feature>
<organism evidence="6 7">
    <name type="scientific">Jiangella anatolica</name>
    <dbReference type="NCBI Taxonomy" id="2670374"/>
    <lineage>
        <taxon>Bacteria</taxon>
        <taxon>Bacillati</taxon>
        <taxon>Actinomycetota</taxon>
        <taxon>Actinomycetes</taxon>
        <taxon>Jiangellales</taxon>
        <taxon>Jiangellaceae</taxon>
        <taxon>Jiangella</taxon>
    </lineage>
</organism>
<evidence type="ECO:0000256" key="4">
    <source>
        <dbReference type="SAM" id="MobiDB-lite"/>
    </source>
</evidence>
<dbReference type="EMBL" id="POTW01000027">
    <property type="protein sequence ID" value="PZF83227.1"/>
    <property type="molecule type" value="Genomic_DNA"/>
</dbReference>
<dbReference type="SMART" id="SM00400">
    <property type="entry name" value="ZnF_CHCC"/>
    <property type="match status" value="1"/>
</dbReference>
<dbReference type="SUPFAM" id="SSF57783">
    <property type="entry name" value="Zinc beta-ribbon"/>
    <property type="match status" value="1"/>
</dbReference>
<evidence type="ECO:0000313" key="6">
    <source>
        <dbReference type="EMBL" id="PZF83227.1"/>
    </source>
</evidence>
<reference evidence="6 7" key="1">
    <citation type="submission" date="2018-01" db="EMBL/GenBank/DDBJ databases">
        <title>Draft genome sequence of Jiangella sp. GTF31.</title>
        <authorList>
            <person name="Sahin N."/>
            <person name="Ay H."/>
            <person name="Saygin H."/>
        </authorList>
    </citation>
    <scope>NUCLEOTIDE SEQUENCE [LARGE SCALE GENOMIC DNA]</scope>
    <source>
        <strain evidence="6 7">GTF31</strain>
    </source>
</reference>
<dbReference type="GO" id="GO:0003899">
    <property type="term" value="F:DNA-directed RNA polymerase activity"/>
    <property type="evidence" value="ECO:0007669"/>
    <property type="project" value="InterPro"/>
</dbReference>
<comment type="caution">
    <text evidence="6">The sequence shown here is derived from an EMBL/GenBank/DDBJ whole genome shotgun (WGS) entry which is preliminary data.</text>
</comment>
<evidence type="ECO:0000313" key="7">
    <source>
        <dbReference type="Proteomes" id="UP000248764"/>
    </source>
</evidence>
<dbReference type="Proteomes" id="UP000248764">
    <property type="component" value="Unassembled WGS sequence"/>
</dbReference>
<proteinExistence type="predicted"/>
<evidence type="ECO:0000256" key="3">
    <source>
        <dbReference type="ARBA" id="ARBA00022833"/>
    </source>
</evidence>
<evidence type="ECO:0000259" key="5">
    <source>
        <dbReference type="SMART" id="SM00400"/>
    </source>
</evidence>
<protein>
    <recommendedName>
        <fullName evidence="5">Zinc finger CHC2-type domain-containing protein</fullName>
    </recommendedName>
</protein>
<dbReference type="InterPro" id="IPR050219">
    <property type="entry name" value="DnaG_primase"/>
</dbReference>
<keyword evidence="1" id="KW-0479">Metal-binding</keyword>
<name>A0A2W2C5A7_9ACTN</name>
<dbReference type="GO" id="GO:0006269">
    <property type="term" value="P:DNA replication, synthesis of primer"/>
    <property type="evidence" value="ECO:0007669"/>
    <property type="project" value="TreeGrafter"/>
</dbReference>
<dbReference type="InterPro" id="IPR002694">
    <property type="entry name" value="Znf_CHC2"/>
</dbReference>
<keyword evidence="3" id="KW-0862">Zinc</keyword>
<dbReference type="GO" id="GO:0003677">
    <property type="term" value="F:DNA binding"/>
    <property type="evidence" value="ECO:0007669"/>
    <property type="project" value="InterPro"/>
</dbReference>
<dbReference type="InterPro" id="IPR036977">
    <property type="entry name" value="DNA_primase_Znf_CHC2"/>
</dbReference>
<dbReference type="PANTHER" id="PTHR30313">
    <property type="entry name" value="DNA PRIMASE"/>
    <property type="match status" value="1"/>
</dbReference>
<dbReference type="AlphaFoldDB" id="A0A2W2C5A7"/>
<dbReference type="GO" id="GO:0008270">
    <property type="term" value="F:zinc ion binding"/>
    <property type="evidence" value="ECO:0007669"/>
    <property type="project" value="UniProtKB-KW"/>
</dbReference>
<accession>A0A2W2C5A7</accession>
<feature type="region of interest" description="Disordered" evidence="4">
    <location>
        <begin position="90"/>
        <end position="126"/>
    </location>
</feature>
<evidence type="ECO:0000256" key="2">
    <source>
        <dbReference type="ARBA" id="ARBA00022771"/>
    </source>
</evidence>
<evidence type="ECO:0000256" key="1">
    <source>
        <dbReference type="ARBA" id="ARBA00022723"/>
    </source>
</evidence>
<dbReference type="GO" id="GO:0005737">
    <property type="term" value="C:cytoplasm"/>
    <property type="evidence" value="ECO:0007669"/>
    <property type="project" value="TreeGrafter"/>
</dbReference>
<sequence length="126" mass="13507">MVAEVDKGALLVAFLATKGVEVDPEKYGNQKVSCIGHQDRSPSASVDAQKGVYHCFSCNLSGDVYTLIMHDRGVDFNGANEIAQAELRADAGDPSPVGAGRRGRFIPSWRMGASQGSGRFLPPNRR</sequence>
<dbReference type="Pfam" id="PF01807">
    <property type="entry name" value="Zn_ribbon_DnaG"/>
    <property type="match status" value="1"/>
</dbReference>
<keyword evidence="2" id="KW-0863">Zinc-finger</keyword>
<gene>
    <name evidence="6" type="ORF">C1I92_13195</name>
</gene>
<dbReference type="PANTHER" id="PTHR30313:SF2">
    <property type="entry name" value="DNA PRIMASE"/>
    <property type="match status" value="1"/>
</dbReference>
<dbReference type="Gene3D" id="3.90.580.10">
    <property type="entry name" value="Zinc finger, CHC2-type domain"/>
    <property type="match status" value="1"/>
</dbReference>